<reference evidence="1 2" key="1">
    <citation type="submission" date="2015-07" db="EMBL/GenBank/DDBJ databases">
        <title>Emmonsia species relationships and genome sequence.</title>
        <authorList>
            <consortium name="The Broad Institute Genomics Platform"/>
            <person name="Cuomo C.A."/>
            <person name="Munoz J.F."/>
            <person name="Imamovic A."/>
            <person name="Priest M.E."/>
            <person name="Young S."/>
            <person name="Clay O.K."/>
            <person name="McEwen J.G."/>
        </authorList>
    </citation>
    <scope>NUCLEOTIDE SEQUENCE [LARGE SCALE GENOMIC DNA]</scope>
    <source>
        <strain evidence="1 2">UAMH 9510</strain>
    </source>
</reference>
<name>A0A1J9PHI2_9EURO</name>
<dbReference type="STRING" id="1447872.A0A1J9PHI2"/>
<evidence type="ECO:0008006" key="3">
    <source>
        <dbReference type="Google" id="ProtNLM"/>
    </source>
</evidence>
<dbReference type="OrthoDB" id="3250044at2759"/>
<accession>A0A1J9PHI2</accession>
<evidence type="ECO:0000313" key="1">
    <source>
        <dbReference type="EMBL" id="OJD15896.1"/>
    </source>
</evidence>
<dbReference type="AlphaFoldDB" id="A0A1J9PHI2"/>
<sequence>MQAVGRQNAMIGGLDEGNQILPISEKLVVERGDGITPGERPQTQTSFQHLNCLPLLSGPLRPHMADRIPFYGLHPWANPIRFDPNSADDISKRLENFVSDLRTVSGNNNLPGPVGGGMIHGYLWGDNGTRETFDSVEDMNCWLNRHLKFINKTIDLRPYPLVLYHLDLCRRNTKVMEDNPICLLDWAMRISSRHSSRLLLPHAF</sequence>
<dbReference type="Proteomes" id="UP000182235">
    <property type="component" value="Unassembled WGS sequence"/>
</dbReference>
<gene>
    <name evidence="1" type="ORF">AJ78_03875</name>
</gene>
<proteinExistence type="predicted"/>
<dbReference type="VEuPathDB" id="FungiDB:AJ78_03875"/>
<organism evidence="1 2">
    <name type="scientific">Emergomyces pasteurianus Ep9510</name>
    <dbReference type="NCBI Taxonomy" id="1447872"/>
    <lineage>
        <taxon>Eukaryota</taxon>
        <taxon>Fungi</taxon>
        <taxon>Dikarya</taxon>
        <taxon>Ascomycota</taxon>
        <taxon>Pezizomycotina</taxon>
        <taxon>Eurotiomycetes</taxon>
        <taxon>Eurotiomycetidae</taxon>
        <taxon>Onygenales</taxon>
        <taxon>Ajellomycetaceae</taxon>
        <taxon>Emergomyces</taxon>
    </lineage>
</organism>
<comment type="caution">
    <text evidence="1">The sequence shown here is derived from an EMBL/GenBank/DDBJ whole genome shotgun (WGS) entry which is preliminary data.</text>
</comment>
<keyword evidence="2" id="KW-1185">Reference proteome</keyword>
<evidence type="ECO:0000313" key="2">
    <source>
        <dbReference type="Proteomes" id="UP000182235"/>
    </source>
</evidence>
<dbReference type="EMBL" id="LGRN01000132">
    <property type="protein sequence ID" value="OJD15896.1"/>
    <property type="molecule type" value="Genomic_DNA"/>
</dbReference>
<protein>
    <recommendedName>
        <fullName evidence="3">Aminoglycoside phosphotransferase domain-containing protein</fullName>
    </recommendedName>
</protein>